<feature type="domain" description="4Fe-4S ferredoxin-type" evidence="8">
    <location>
        <begin position="263"/>
        <end position="285"/>
    </location>
</feature>
<reference evidence="9" key="1">
    <citation type="journal article" date="2020" name="mSystems">
        <title>Genome- and Community-Level Interaction Insights into Carbon Utilization and Element Cycling Functions of Hydrothermarchaeota in Hydrothermal Sediment.</title>
        <authorList>
            <person name="Zhou Z."/>
            <person name="Liu Y."/>
            <person name="Xu W."/>
            <person name="Pan J."/>
            <person name="Luo Z.H."/>
            <person name="Li M."/>
        </authorList>
    </citation>
    <scope>NUCLEOTIDE SEQUENCE [LARGE SCALE GENOMIC DNA]</scope>
    <source>
        <strain evidence="9">SpSt-299</strain>
    </source>
</reference>
<dbReference type="GO" id="GO:0046872">
    <property type="term" value="F:metal ion binding"/>
    <property type="evidence" value="ECO:0007669"/>
    <property type="project" value="UniProtKB-KW"/>
</dbReference>
<protein>
    <submittedName>
        <fullName evidence="9">4Fe-4S binding protein</fullName>
    </submittedName>
</protein>
<proteinExistence type="predicted"/>
<keyword evidence="4" id="KW-0408">Iron</keyword>
<dbReference type="InterPro" id="IPR017900">
    <property type="entry name" value="4Fe4S_Fe_S_CS"/>
</dbReference>
<evidence type="ECO:0000259" key="8">
    <source>
        <dbReference type="PROSITE" id="PS51379"/>
    </source>
</evidence>
<evidence type="ECO:0000256" key="6">
    <source>
        <dbReference type="ARBA" id="ARBA00023136"/>
    </source>
</evidence>
<evidence type="ECO:0000313" key="9">
    <source>
        <dbReference type="EMBL" id="HET46880.1"/>
    </source>
</evidence>
<feature type="transmembrane region" description="Helical" evidence="7">
    <location>
        <begin position="179"/>
        <end position="202"/>
    </location>
</feature>
<organism evidence="9">
    <name type="scientific">Thermoanaerobaculum aquaticum</name>
    <dbReference type="NCBI Taxonomy" id="1312852"/>
    <lineage>
        <taxon>Bacteria</taxon>
        <taxon>Pseudomonadati</taxon>
        <taxon>Acidobacteriota</taxon>
        <taxon>Thermoanaerobaculia</taxon>
        <taxon>Thermoanaerobaculales</taxon>
        <taxon>Thermoanaerobaculaceae</taxon>
        <taxon>Thermoanaerobaculum</taxon>
    </lineage>
</organism>
<feature type="transmembrane region" description="Helical" evidence="7">
    <location>
        <begin position="20"/>
        <end position="42"/>
    </location>
</feature>
<sequence length="358" mass="39613">MIAMGGSMARRYPVVRTRRYWQAAFFFWTVFIGTLFTLWVFAHMRGAEPAVSRPPGVEGFLPISALMSLRFWLSGGGVHPVHPAGLAILLGALLMSATVARSFCSHLCPVGALSEWLGRLGRRLMGRTWELPRVLDVLLRSVKWLLLAFFVWATWVAMDLGQLRRFLDSPYNRVADVKMLLFFAEPSRLTVAVLGVLVVGSVLVRDFWCRYFCPYGALVGLFGLLAPFKITRNPETCTNCQLCTKVCPARLPVHKVSRVRSVECTGCQDCVAVCPVADCLSLAASRRFPLRPAHGVLLAMAVYFAVTLGFRLAGHWRGVVSEAEFAKRIPEIHSPLYTHVGGMAPGEAEPAPRLEAAH</sequence>
<keyword evidence="6 7" id="KW-0472">Membrane</keyword>
<dbReference type="GO" id="GO:0005886">
    <property type="term" value="C:plasma membrane"/>
    <property type="evidence" value="ECO:0007669"/>
    <property type="project" value="UniProtKB-SubCell"/>
</dbReference>
<dbReference type="PANTHER" id="PTHR30224">
    <property type="entry name" value="ELECTRON TRANSPORT PROTEIN"/>
    <property type="match status" value="1"/>
</dbReference>
<dbReference type="InterPro" id="IPR017896">
    <property type="entry name" value="4Fe4S_Fe-S-bd"/>
</dbReference>
<evidence type="ECO:0000256" key="1">
    <source>
        <dbReference type="ARBA" id="ARBA00004236"/>
    </source>
</evidence>
<dbReference type="PROSITE" id="PS00198">
    <property type="entry name" value="4FE4S_FER_1"/>
    <property type="match status" value="2"/>
</dbReference>
<dbReference type="PANTHER" id="PTHR30224:SF4">
    <property type="entry name" value="ELECTRON TRANSPORT PROTEIN YCCM-RELATED"/>
    <property type="match status" value="1"/>
</dbReference>
<evidence type="ECO:0000256" key="7">
    <source>
        <dbReference type="SAM" id="Phobius"/>
    </source>
</evidence>
<dbReference type="Pfam" id="PF12801">
    <property type="entry name" value="Fer4_5"/>
    <property type="match status" value="1"/>
</dbReference>
<comment type="subcellular location">
    <subcellularLocation>
        <location evidence="1">Cell membrane</location>
    </subcellularLocation>
</comment>
<keyword evidence="5" id="KW-0411">Iron-sulfur</keyword>
<dbReference type="EMBL" id="DSMR01000124">
    <property type="protein sequence ID" value="HET46880.1"/>
    <property type="molecule type" value="Genomic_DNA"/>
</dbReference>
<evidence type="ECO:0000256" key="4">
    <source>
        <dbReference type="ARBA" id="ARBA00023004"/>
    </source>
</evidence>
<feature type="domain" description="4Fe-4S ferredoxin-type" evidence="8">
    <location>
        <begin position="228"/>
        <end position="257"/>
    </location>
</feature>
<feature type="transmembrane region" description="Helical" evidence="7">
    <location>
        <begin position="295"/>
        <end position="313"/>
    </location>
</feature>
<evidence type="ECO:0000256" key="2">
    <source>
        <dbReference type="ARBA" id="ARBA00022475"/>
    </source>
</evidence>
<comment type="caution">
    <text evidence="9">The sequence shown here is derived from an EMBL/GenBank/DDBJ whole genome shotgun (WGS) entry which is preliminary data.</text>
</comment>
<keyword evidence="7" id="KW-1133">Transmembrane helix</keyword>
<dbReference type="Gene3D" id="3.30.70.20">
    <property type="match status" value="1"/>
</dbReference>
<feature type="transmembrane region" description="Helical" evidence="7">
    <location>
        <begin position="208"/>
        <end position="226"/>
    </location>
</feature>
<keyword evidence="7" id="KW-0812">Transmembrane</keyword>
<evidence type="ECO:0000256" key="3">
    <source>
        <dbReference type="ARBA" id="ARBA00022723"/>
    </source>
</evidence>
<dbReference type="GO" id="GO:0051536">
    <property type="term" value="F:iron-sulfur cluster binding"/>
    <property type="evidence" value="ECO:0007669"/>
    <property type="project" value="UniProtKB-KW"/>
</dbReference>
<keyword evidence="2" id="KW-1003">Cell membrane</keyword>
<dbReference type="AlphaFoldDB" id="A0A7C2NTU2"/>
<name>A0A7C2NTU2_9BACT</name>
<keyword evidence="3" id="KW-0479">Metal-binding</keyword>
<dbReference type="PROSITE" id="PS51379">
    <property type="entry name" value="4FE4S_FER_2"/>
    <property type="match status" value="2"/>
</dbReference>
<dbReference type="SUPFAM" id="SSF54862">
    <property type="entry name" value="4Fe-4S ferredoxins"/>
    <property type="match status" value="1"/>
</dbReference>
<feature type="transmembrane region" description="Helical" evidence="7">
    <location>
        <begin position="137"/>
        <end position="158"/>
    </location>
</feature>
<accession>A0A7C2NTU2</accession>
<dbReference type="Pfam" id="PF13237">
    <property type="entry name" value="Fer4_10"/>
    <property type="match status" value="1"/>
</dbReference>
<evidence type="ECO:0000256" key="5">
    <source>
        <dbReference type="ARBA" id="ARBA00023014"/>
    </source>
</evidence>
<dbReference type="InterPro" id="IPR052378">
    <property type="entry name" value="NosR_regulator"/>
</dbReference>
<gene>
    <name evidence="9" type="ORF">ENQ31_01775</name>
</gene>